<evidence type="ECO:0000313" key="2">
    <source>
        <dbReference type="Proteomes" id="UP001142078"/>
    </source>
</evidence>
<comment type="caution">
    <text evidence="1">The sequence shown here is derived from an EMBL/GenBank/DDBJ whole genome shotgun (WGS) entry which is preliminary data.</text>
</comment>
<organism evidence="1 2">
    <name type="scientific">Anaerosalibacter massiliensis</name>
    <dbReference type="NCBI Taxonomy" id="1347392"/>
    <lineage>
        <taxon>Bacteria</taxon>
        <taxon>Bacillati</taxon>
        <taxon>Bacillota</taxon>
        <taxon>Tissierellia</taxon>
        <taxon>Tissierellales</taxon>
        <taxon>Sporanaerobacteraceae</taxon>
        <taxon>Anaerosalibacter</taxon>
    </lineage>
</organism>
<name>A0A9X2S6L8_9FIRM</name>
<keyword evidence="2" id="KW-1185">Reference proteome</keyword>
<dbReference type="Proteomes" id="UP001142078">
    <property type="component" value="Unassembled WGS sequence"/>
</dbReference>
<dbReference type="EMBL" id="JANJZL010000019">
    <property type="protein sequence ID" value="MCR2045509.1"/>
    <property type="molecule type" value="Genomic_DNA"/>
</dbReference>
<protein>
    <submittedName>
        <fullName evidence="1">Uncharacterized protein</fullName>
    </submittedName>
</protein>
<proteinExistence type="predicted"/>
<dbReference type="RefSeq" id="WP_042678497.1">
    <property type="nucleotide sequence ID" value="NZ_CABKTM010000005.1"/>
</dbReference>
<accession>A0A9X2S6L8</accession>
<reference evidence="1" key="1">
    <citation type="submission" date="2022-07" db="EMBL/GenBank/DDBJ databases">
        <title>Enhanced cultured diversity of the mouse gut microbiota enables custom-made synthetic communities.</title>
        <authorList>
            <person name="Afrizal A."/>
        </authorList>
    </citation>
    <scope>NUCLEOTIDE SEQUENCE</scope>
    <source>
        <strain evidence="1">DSM 29482</strain>
    </source>
</reference>
<sequence>MQNKQLELLKKNYNNALIRFNNMEKWCQTASLEEQLKYENEILKVINKCSELFEEVENSEM</sequence>
<dbReference type="OrthoDB" id="9938221at2"/>
<gene>
    <name evidence="1" type="ORF">NSA23_15515</name>
</gene>
<dbReference type="AlphaFoldDB" id="A0A9X2S6L8"/>
<evidence type="ECO:0000313" key="1">
    <source>
        <dbReference type="EMBL" id="MCR2045509.1"/>
    </source>
</evidence>